<feature type="non-terminal residue" evidence="1">
    <location>
        <position position="1"/>
    </location>
</feature>
<feature type="non-terminal residue" evidence="1">
    <location>
        <position position="44"/>
    </location>
</feature>
<organism evidence="1">
    <name type="scientific">Nothobranchius korthausae</name>
    <dbReference type="NCBI Taxonomy" id="1143690"/>
    <lineage>
        <taxon>Eukaryota</taxon>
        <taxon>Metazoa</taxon>
        <taxon>Chordata</taxon>
        <taxon>Craniata</taxon>
        <taxon>Vertebrata</taxon>
        <taxon>Euteleostomi</taxon>
        <taxon>Actinopterygii</taxon>
        <taxon>Neopterygii</taxon>
        <taxon>Teleostei</taxon>
        <taxon>Neoteleostei</taxon>
        <taxon>Acanthomorphata</taxon>
        <taxon>Ovalentaria</taxon>
        <taxon>Atherinomorphae</taxon>
        <taxon>Cyprinodontiformes</taxon>
        <taxon>Nothobranchiidae</taxon>
        <taxon>Nothobranchius</taxon>
    </lineage>
</organism>
<gene>
    <name evidence="1" type="primary">Nfu_g_1_025942</name>
</gene>
<protein>
    <submittedName>
        <fullName evidence="1">Uncharacterized protein</fullName>
    </submittedName>
</protein>
<reference evidence="1" key="2">
    <citation type="submission" date="2016-06" db="EMBL/GenBank/DDBJ databases">
        <title>The genome of a short-lived fish provides insights into sex chromosome evolution and the genetic control of aging.</title>
        <authorList>
            <person name="Reichwald K."/>
            <person name="Felder M."/>
            <person name="Petzold A."/>
            <person name="Koch P."/>
            <person name="Groth M."/>
            <person name="Platzer M."/>
        </authorList>
    </citation>
    <scope>NUCLEOTIDE SEQUENCE</scope>
    <source>
        <tissue evidence="1">Brain</tissue>
    </source>
</reference>
<dbReference type="AlphaFoldDB" id="A0A1A8HNB2"/>
<evidence type="ECO:0000313" key="1">
    <source>
        <dbReference type="EMBL" id="SBQ84668.1"/>
    </source>
</evidence>
<sequence>YGSPPSPLSQLKPIITEDILPEAAEEIHRSHRVHPHLFNHRVVR</sequence>
<proteinExistence type="predicted"/>
<dbReference type="EMBL" id="HAEC01016447">
    <property type="protein sequence ID" value="SBQ84668.1"/>
    <property type="molecule type" value="Transcribed_RNA"/>
</dbReference>
<name>A0A1A8HNB2_9TELE</name>
<reference evidence="1" key="1">
    <citation type="submission" date="2016-05" db="EMBL/GenBank/DDBJ databases">
        <authorList>
            <person name="Lavstsen T."/>
            <person name="Jespersen J.S."/>
        </authorList>
    </citation>
    <scope>NUCLEOTIDE SEQUENCE</scope>
    <source>
        <tissue evidence="1">Brain</tissue>
    </source>
</reference>
<accession>A0A1A8HNB2</accession>